<evidence type="ECO:0000256" key="2">
    <source>
        <dbReference type="SAM" id="Phobius"/>
    </source>
</evidence>
<evidence type="ECO:0000256" key="1">
    <source>
        <dbReference type="SAM" id="MobiDB-lite"/>
    </source>
</evidence>
<name>A0A518IS28_9BACT</name>
<evidence type="ECO:0000313" key="4">
    <source>
        <dbReference type="Proteomes" id="UP000316770"/>
    </source>
</evidence>
<accession>A0A518IS28</accession>
<evidence type="ECO:0000313" key="3">
    <source>
        <dbReference type="EMBL" id="QDV55908.1"/>
    </source>
</evidence>
<sequence>MNLYFLINAVSCRQIAWYLVLAPILLCWTGGTFAADPPKTDVDSERPIREIFVPFEDLNVLLQSNTNHVFLTRQQYDDLIAQAKQTPLAQTPTAATVLSVTYEATVETGRVMIDAAIEIDVLRAGLQVIPLSLARIGVLEATLDGRPAAIGKGESGDPSLFVEGIGRHTLKLRLVAALSNTTTQQTFTLQLPTPPATSFYLSGPGNIQMADSTQVVSQSYDADADRSRLQLLISPGINQLAMGIGNRQMRQQSVVVARSVLVAEVTESYQRLHATVSMEVLHGGATEFRFAMPVGFDVTHVDSPLMSKFEIGEHEGEAVLIVSLRQSARGTEVFSITAEKSTGDPIDADGTQWTAPQLVPIDVAGVASVVGVLLDGRLDLQSLQPDGLIPIDTAVITAAIPPSVFEAEPGAPLIRPVAAFYAAQREYGLTAAFRRPPATVKASTNLLLTLSQQRHAIRGQFSVLPTQEKQFQVRFRVPPQWHVTEVTDAAQQPLEFEPLESEQDATGQVVRVQLKHGIASGERSEIRFRAVHTPDKWLDPWQSTSVEFPRFQLIDVASSIGAIAVRAIDDMTVQPDALDQLVPLDDKQKGAFGLNDVQSDLAFEFDQPQWSAKLAVDRLQPSITAESFTFFKVQPDGIFTHSEIVYDVTQAGARSLSFFLPAEAPETLNIRGSHGAVVKEFSSELSENGRLWTARLAAPTVGVCRLIVDFQDRLAYDQPRGLVLPIPRADGVRFQTALVAVEGHGELDVQIDPGEARPVDVGKLAGADYLVGRRLLGAFGFLGDPGKIAVDVFRRDGYGLPPVIVQRAELVTLVGTHGSSQTAARYHLRTKASYLEAVLPTGATLWSARVDGKSAKPQKQGTSLLVSLPEGDARAIRDLQIVYATPIHPTGAYGRFQSDAPRLYLRDDSGGRAGEVPVADLKWHLELPAGYVIADEAGTVRSGTASNQPLPLRKALSILPASRAVASRGFSHFADATAAPGAVAFAMDEGEEEPSVEMKAAMEIDSDAAADLFDNAPAAAGAPMQQAMKTPAAEAAKRQQIAWALEGVGSLEIEVDRPTTGQRVTLTSLGAAPQVDATIVDSHRFYLLGLATMILVALVGLLLTGRSWFVHFCYVLGVLFFANLIPVATGLERELSRPATMACQTAFLLGIFYLGVACFRWGRCVVKGPVVATCLLAIGLLLSTSSTASAQADPKLELPNAIDLEKLASMLADERPITLPEGAVIVPYQADAGADGFRQAEKVLVPYKTYVQLWNQAFPDKAIDKPQVAVEYALAGAKYQTRLDGDGFLMLRGELLIDLFSDQSVTVPLPIEGVVFEQAQLDGKPARMRLVAAKPMAEAGDKQVPQQAVPAAGRTAPDRSLMTLEIEGKGRHTFKFAVRLNLQRTGGWRVAAGRIPVAAAAQMEVVVPAAGTEVRLTGVNDREQYETKAADESIVAALKSDGRIAIQWRPQVALGEVDESLTARSAAVMDVQEDGLRVVWQLELSFPRSRRSELSLDVPNGFQIQGVHGANVRDWSVAQQEDRQRVDVTLLKEAVGEEAVAIVLAQPTATGDQARTLQTPAVGVVGAMLHTGIVQIRRSPLLDVVAEETVGLARTDIDAKQIAALLKVAHYDESPLGIRPFQAYRFNATPFTLSLTAAPIETRGAATLQTILRITERKADVECRIAMQVHDRPTHQLRLRLPADFVIDDVSAPCDYQWSTTAIDGDPQHRRMSIFLAEGLEGDFAVVIRGGSSRDDPQQDVALPAIQVLDVQRQQGEIAIQIDPAYSAVAADLQNCNATLRGNVNQWLQADQRRATTLAIAYRQPEYSGTIRVTPQQAIVKGRTFTNVRVTQRAIEELIVIALDVSRAGIREYSFLLPARLADATIQQASLRRKTIAAVPERPEYVRVTIQLQDDLMGQVRALVRQTRLLDDAPQTIPIPILETGQTIGRFVTLENDGRDEVVIDEPIGLEPLGRLHSQRRVLAEVLGASLGDAFVVNEAAPAPQLGFRTNQRAEVRTAGASIGKAETVLVVDDAGTYRAAVEYRINNDTEQFLEIELPRDARLWTASVAGEPVKPTLVPGGSSQQNVRIPLVKTAEGDTDYGVVLKYGGAIDLNGLRSRVEFPLVHTTNIHVEISQVRLLLPKSHRWYGFDGTMQRVDNEGDYRALDLKHLTQQFRMLSSALSSKNEYSKVRAERNLKKLGRIVEAHQNDYAEFYQRSEAVQKELDLNTITQQQAAEQVVENRRKADQMLSVGNSDQLQSYFDRGSNSRSRRVVDQLGEFGNFSASPAVAAGNETEGRESQTFNRDWFAQNGLAMPQEPIAGKDAKAKGAKQTPRLQTDPRSQRKGEANRSADKSALPALRFDDAQPTSPRAAAQVRGGMRDDVSRYSQQLQREQSPSASTASPQRSISPSGGAMGGGGYEYEAMPADRALRESPDREPIRGQPGPFGDATDPFAAGPNAPPVAAQPSTYANQDFGRRPATPGMEMGMGMADERRTERLSEAGEGFERGMQLGDQMNLSPATGAIASNVYLASLETELPLERGGQEYFFSAPRGEIEITAHAIPSSSLRRGVRLAAMGILFGGFLIVTTLVRRRHARRPQAA</sequence>
<feature type="compositionally biased region" description="Basic and acidic residues" evidence="1">
    <location>
        <begin position="2322"/>
        <end position="2334"/>
    </location>
</feature>
<keyword evidence="2" id="KW-1133">Transmembrane helix</keyword>
<keyword evidence="4" id="KW-1185">Reference proteome</keyword>
<feature type="compositionally biased region" description="Basic and acidic residues" evidence="1">
    <location>
        <begin position="2410"/>
        <end position="2421"/>
    </location>
</feature>
<proteinExistence type="predicted"/>
<feature type="transmembrane region" description="Helical" evidence="2">
    <location>
        <begin position="1108"/>
        <end position="1127"/>
    </location>
</feature>
<feature type="transmembrane region" description="Helical" evidence="2">
    <location>
        <begin position="2552"/>
        <end position="2572"/>
    </location>
</feature>
<feature type="transmembrane region" description="Helical" evidence="2">
    <location>
        <begin position="1085"/>
        <end position="1103"/>
    </location>
</feature>
<feature type="transmembrane region" description="Helical" evidence="2">
    <location>
        <begin position="1139"/>
        <end position="1158"/>
    </location>
</feature>
<dbReference type="EMBL" id="CP036318">
    <property type="protein sequence ID" value="QDV55908.1"/>
    <property type="molecule type" value="Genomic_DNA"/>
</dbReference>
<feature type="transmembrane region" description="Helical" evidence="2">
    <location>
        <begin position="1170"/>
        <end position="1190"/>
    </location>
</feature>
<gene>
    <name evidence="3" type="ORF">Mal33_18870</name>
</gene>
<dbReference type="RefSeq" id="WP_145283853.1">
    <property type="nucleotide sequence ID" value="NZ_CP036318.1"/>
</dbReference>
<dbReference type="Proteomes" id="UP000316770">
    <property type="component" value="Chromosome"/>
</dbReference>
<protein>
    <submittedName>
        <fullName evidence="3">Uncharacterized protein</fullName>
    </submittedName>
</protein>
<feature type="region of interest" description="Disordered" evidence="1">
    <location>
        <begin position="2303"/>
        <end position="2468"/>
    </location>
</feature>
<keyword evidence="2" id="KW-0812">Transmembrane</keyword>
<reference evidence="3 4" key="1">
    <citation type="submission" date="2019-02" db="EMBL/GenBank/DDBJ databases">
        <title>Deep-cultivation of Planctomycetes and their phenomic and genomic characterization uncovers novel biology.</title>
        <authorList>
            <person name="Wiegand S."/>
            <person name="Jogler M."/>
            <person name="Boedeker C."/>
            <person name="Pinto D."/>
            <person name="Vollmers J."/>
            <person name="Rivas-Marin E."/>
            <person name="Kohn T."/>
            <person name="Peeters S.H."/>
            <person name="Heuer A."/>
            <person name="Rast P."/>
            <person name="Oberbeckmann S."/>
            <person name="Bunk B."/>
            <person name="Jeske O."/>
            <person name="Meyerdierks A."/>
            <person name="Storesund J.E."/>
            <person name="Kallscheuer N."/>
            <person name="Luecker S."/>
            <person name="Lage O.M."/>
            <person name="Pohl T."/>
            <person name="Merkel B.J."/>
            <person name="Hornburger P."/>
            <person name="Mueller R.-W."/>
            <person name="Bruemmer F."/>
            <person name="Labrenz M."/>
            <person name="Spormann A.M."/>
            <person name="Op den Camp H."/>
            <person name="Overmann J."/>
            <person name="Amann R."/>
            <person name="Jetten M.S.M."/>
            <person name="Mascher T."/>
            <person name="Medema M.H."/>
            <person name="Devos D.P."/>
            <person name="Kaster A.-K."/>
            <person name="Ovreas L."/>
            <person name="Rohde M."/>
            <person name="Galperin M.Y."/>
            <person name="Jogler C."/>
        </authorList>
    </citation>
    <scope>NUCLEOTIDE SEQUENCE [LARGE SCALE GENOMIC DNA]</scope>
    <source>
        <strain evidence="3 4">Mal33</strain>
    </source>
</reference>
<keyword evidence="2" id="KW-0472">Membrane</keyword>
<organism evidence="3 4">
    <name type="scientific">Rosistilla oblonga</name>
    <dbReference type="NCBI Taxonomy" id="2527990"/>
    <lineage>
        <taxon>Bacteria</taxon>
        <taxon>Pseudomonadati</taxon>
        <taxon>Planctomycetota</taxon>
        <taxon>Planctomycetia</taxon>
        <taxon>Pirellulales</taxon>
        <taxon>Pirellulaceae</taxon>
        <taxon>Rosistilla</taxon>
    </lineage>
</organism>
<feature type="compositionally biased region" description="Polar residues" evidence="1">
    <location>
        <begin position="2367"/>
        <end position="2389"/>
    </location>
</feature>